<dbReference type="Proteomes" id="UP000676885">
    <property type="component" value="Chromosome"/>
</dbReference>
<keyword evidence="2" id="KW-1185">Reference proteome</keyword>
<dbReference type="RefSeq" id="WP_210231516.1">
    <property type="nucleotide sequence ID" value="NZ_CP076022.1"/>
</dbReference>
<protein>
    <recommendedName>
        <fullName evidence="3">Phage protein Gp19/Gp15/Gp42</fullName>
    </recommendedName>
</protein>
<evidence type="ECO:0008006" key="3">
    <source>
        <dbReference type="Google" id="ProtNLM"/>
    </source>
</evidence>
<dbReference type="AlphaFoldDB" id="A0A975R0J8"/>
<evidence type="ECO:0000313" key="2">
    <source>
        <dbReference type="Proteomes" id="UP000676885"/>
    </source>
</evidence>
<gene>
    <name evidence="1" type="ORF">KKR91_01160</name>
</gene>
<name>A0A975R0J8_9MICC</name>
<evidence type="ECO:0000313" key="1">
    <source>
        <dbReference type="EMBL" id="QWC10292.1"/>
    </source>
</evidence>
<sequence>MTYATVEDVVARYGRTLTAGESGQVGEWLADLSSDVRVRIPDVEARMLLSEDYARLVVRVIAETIGSKLRNPEGLRQRTVSIDDYSETKTVDVSNSSGRLWISDEDWSLLLPATAGDAFTITPWFEP</sequence>
<organism evidence="1 2">
    <name type="scientific">Arthrobacter jiangjiafuii</name>
    <dbReference type="NCBI Taxonomy" id="2817475"/>
    <lineage>
        <taxon>Bacteria</taxon>
        <taxon>Bacillati</taxon>
        <taxon>Actinomycetota</taxon>
        <taxon>Actinomycetes</taxon>
        <taxon>Micrococcales</taxon>
        <taxon>Micrococcaceae</taxon>
        <taxon>Arthrobacter</taxon>
    </lineage>
</organism>
<reference evidence="1 2" key="1">
    <citation type="submission" date="2021-05" db="EMBL/GenBank/DDBJ databases">
        <title>Novel species in genus Arthrobacter.</title>
        <authorList>
            <person name="Zhang G."/>
        </authorList>
    </citation>
    <scope>NUCLEOTIDE SEQUENCE [LARGE SCALE GENOMIC DNA]</scope>
    <source>
        <strain evidence="2">zg-ZUI227</strain>
    </source>
</reference>
<dbReference type="KEGG" id="ajg:KKR91_01160"/>
<dbReference type="EMBL" id="CP076022">
    <property type="protein sequence ID" value="QWC10292.1"/>
    <property type="molecule type" value="Genomic_DNA"/>
</dbReference>
<proteinExistence type="predicted"/>
<accession>A0A975R0J8</accession>